<evidence type="ECO:0000313" key="1">
    <source>
        <dbReference type="EMBL" id="OGC58943.1"/>
    </source>
</evidence>
<proteinExistence type="predicted"/>
<comment type="caution">
    <text evidence="1">The sequence shown here is derived from an EMBL/GenBank/DDBJ whole genome shotgun (WGS) entry which is preliminary data.</text>
</comment>
<organism evidence="1 2">
    <name type="scientific">candidate division WWE3 bacterium RIFCSPLOWO2_01_FULL_42_11</name>
    <dbReference type="NCBI Taxonomy" id="1802627"/>
    <lineage>
        <taxon>Bacteria</taxon>
        <taxon>Katanobacteria</taxon>
    </lineage>
</organism>
<gene>
    <name evidence="1" type="ORF">A3A70_00025</name>
</gene>
<dbReference type="EMBL" id="MEVK01000027">
    <property type="protein sequence ID" value="OGC58943.1"/>
    <property type="molecule type" value="Genomic_DNA"/>
</dbReference>
<name>A0A1F4VQ56_UNCKA</name>
<dbReference type="Proteomes" id="UP000178964">
    <property type="component" value="Unassembled WGS sequence"/>
</dbReference>
<sequence length="151" mass="16667">MSDLEVGDWATTLPFKIPFILADLIATPRIRASDKEPGEEHLAFLSADETLSLSIADAFSEAAERALVEHRFAANEELRAAADRRFQESSLKKDAIMAIFWVMLKDNHDLWGQSGALAVRAGGEIVSSPSDRSEDPILEFLRQRGLRGPMG</sequence>
<dbReference type="AlphaFoldDB" id="A0A1F4VQ56"/>
<protein>
    <submittedName>
        <fullName evidence="1">Uncharacterized protein</fullName>
    </submittedName>
</protein>
<accession>A0A1F4VQ56</accession>
<reference evidence="1 2" key="1">
    <citation type="journal article" date="2016" name="Nat. Commun.">
        <title>Thousands of microbial genomes shed light on interconnected biogeochemical processes in an aquifer system.</title>
        <authorList>
            <person name="Anantharaman K."/>
            <person name="Brown C.T."/>
            <person name="Hug L.A."/>
            <person name="Sharon I."/>
            <person name="Castelle C.J."/>
            <person name="Probst A.J."/>
            <person name="Thomas B.C."/>
            <person name="Singh A."/>
            <person name="Wilkins M.J."/>
            <person name="Karaoz U."/>
            <person name="Brodie E.L."/>
            <person name="Williams K.H."/>
            <person name="Hubbard S.S."/>
            <person name="Banfield J.F."/>
        </authorList>
    </citation>
    <scope>NUCLEOTIDE SEQUENCE [LARGE SCALE GENOMIC DNA]</scope>
</reference>
<evidence type="ECO:0000313" key="2">
    <source>
        <dbReference type="Proteomes" id="UP000178964"/>
    </source>
</evidence>